<sequence length="184" mass="19535">MATVSDPSGAPWRVALWSFLSGPRRGSLTLGHSGETDKESAGGMQRAASELGRLGEQGAKTTSSSLTQTPTQRKRENRVVLLARRGTLKVVVLQRGGGARGKPAVGARAVEEQSGANGAHQHAERAHHDDEAKVSSRVDRIVSVVQSARGSPQGGLAKWYRWQHRVTTTVTVTSSKRAAPPANT</sequence>
<accession>A0A4Z2I211</accession>
<feature type="region of interest" description="Disordered" evidence="1">
    <location>
        <begin position="23"/>
        <end position="78"/>
    </location>
</feature>
<comment type="caution">
    <text evidence="2">The sequence shown here is derived from an EMBL/GenBank/DDBJ whole genome shotgun (WGS) entry which is preliminary data.</text>
</comment>
<gene>
    <name evidence="2" type="ORF">EYF80_017693</name>
</gene>
<evidence type="ECO:0000256" key="1">
    <source>
        <dbReference type="SAM" id="MobiDB-lite"/>
    </source>
</evidence>
<feature type="compositionally biased region" description="Low complexity" evidence="1">
    <location>
        <begin position="61"/>
        <end position="71"/>
    </location>
</feature>
<dbReference type="EMBL" id="SRLO01000142">
    <property type="protein sequence ID" value="TNN72116.1"/>
    <property type="molecule type" value="Genomic_DNA"/>
</dbReference>
<dbReference type="Proteomes" id="UP000314294">
    <property type="component" value="Unassembled WGS sequence"/>
</dbReference>
<reference evidence="2 3" key="1">
    <citation type="submission" date="2019-03" db="EMBL/GenBank/DDBJ databases">
        <title>First draft genome of Liparis tanakae, snailfish: a comprehensive survey of snailfish specific genes.</title>
        <authorList>
            <person name="Kim W."/>
            <person name="Song I."/>
            <person name="Jeong J.-H."/>
            <person name="Kim D."/>
            <person name="Kim S."/>
            <person name="Ryu S."/>
            <person name="Song J.Y."/>
            <person name="Lee S.K."/>
        </authorList>
    </citation>
    <scope>NUCLEOTIDE SEQUENCE [LARGE SCALE GENOMIC DNA]</scope>
    <source>
        <tissue evidence="2">Muscle</tissue>
    </source>
</reference>
<dbReference type="AlphaFoldDB" id="A0A4Z2I211"/>
<feature type="compositionally biased region" description="Basic and acidic residues" evidence="1">
    <location>
        <begin position="121"/>
        <end position="136"/>
    </location>
</feature>
<evidence type="ECO:0000313" key="3">
    <source>
        <dbReference type="Proteomes" id="UP000314294"/>
    </source>
</evidence>
<organism evidence="2 3">
    <name type="scientific">Liparis tanakae</name>
    <name type="common">Tanaka's snailfish</name>
    <dbReference type="NCBI Taxonomy" id="230148"/>
    <lineage>
        <taxon>Eukaryota</taxon>
        <taxon>Metazoa</taxon>
        <taxon>Chordata</taxon>
        <taxon>Craniata</taxon>
        <taxon>Vertebrata</taxon>
        <taxon>Euteleostomi</taxon>
        <taxon>Actinopterygii</taxon>
        <taxon>Neopterygii</taxon>
        <taxon>Teleostei</taxon>
        <taxon>Neoteleostei</taxon>
        <taxon>Acanthomorphata</taxon>
        <taxon>Eupercaria</taxon>
        <taxon>Perciformes</taxon>
        <taxon>Cottioidei</taxon>
        <taxon>Cottales</taxon>
        <taxon>Liparidae</taxon>
        <taxon>Liparis</taxon>
    </lineage>
</organism>
<proteinExistence type="predicted"/>
<evidence type="ECO:0000313" key="2">
    <source>
        <dbReference type="EMBL" id="TNN72116.1"/>
    </source>
</evidence>
<feature type="region of interest" description="Disordered" evidence="1">
    <location>
        <begin position="97"/>
        <end position="136"/>
    </location>
</feature>
<name>A0A4Z2I211_9TELE</name>
<keyword evidence="3" id="KW-1185">Reference proteome</keyword>
<protein>
    <submittedName>
        <fullName evidence="2">Uncharacterized protein</fullName>
    </submittedName>
</protein>